<organism evidence="6">
    <name type="scientific">Schaalia odontolytica</name>
    <dbReference type="NCBI Taxonomy" id="1660"/>
    <lineage>
        <taxon>Bacteria</taxon>
        <taxon>Bacillati</taxon>
        <taxon>Actinomycetota</taxon>
        <taxon>Actinomycetes</taxon>
        <taxon>Actinomycetales</taxon>
        <taxon>Actinomycetaceae</taxon>
        <taxon>Schaalia</taxon>
    </lineage>
</organism>
<dbReference type="GO" id="GO:0002047">
    <property type="term" value="P:phenazine biosynthetic process"/>
    <property type="evidence" value="ECO:0007669"/>
    <property type="project" value="TreeGrafter"/>
</dbReference>
<reference evidence="6" key="1">
    <citation type="submission" date="2019-11" db="EMBL/GenBank/DDBJ databases">
        <authorList>
            <person name="Feng L."/>
        </authorList>
    </citation>
    <scope>NUCLEOTIDE SEQUENCE</scope>
    <source>
        <strain evidence="6">AodontolyticusLFYP35</strain>
    </source>
</reference>
<protein>
    <recommendedName>
        <fullName evidence="1">anthranilate synthase</fullName>
        <ecNumber evidence="1">4.1.3.27</ecNumber>
    </recommendedName>
</protein>
<evidence type="ECO:0000259" key="5">
    <source>
        <dbReference type="Pfam" id="PF00117"/>
    </source>
</evidence>
<keyword evidence="3" id="KW-0456">Lyase</keyword>
<dbReference type="SUPFAM" id="SSF52317">
    <property type="entry name" value="Class I glutamine amidotransferase-like"/>
    <property type="match status" value="1"/>
</dbReference>
<dbReference type="EMBL" id="CACRSM010000001">
    <property type="protein sequence ID" value="VYS73723.1"/>
    <property type="molecule type" value="Genomic_DNA"/>
</dbReference>
<dbReference type="EC" id="4.1.3.27" evidence="1"/>
<dbReference type="InterPro" id="IPR017926">
    <property type="entry name" value="GATASE"/>
</dbReference>
<dbReference type="PANTHER" id="PTHR43418:SF2">
    <property type="entry name" value="BIFUNCTIONAL PROTEIN TRPGD"/>
    <property type="match status" value="1"/>
</dbReference>
<evidence type="ECO:0000313" key="6">
    <source>
        <dbReference type="EMBL" id="VYS73723.1"/>
    </source>
</evidence>
<proteinExistence type="predicted"/>
<feature type="domain" description="Glutamine amidotransferase" evidence="5">
    <location>
        <begin position="5"/>
        <end position="207"/>
    </location>
</feature>
<dbReference type="GO" id="GO:0005829">
    <property type="term" value="C:cytosol"/>
    <property type="evidence" value="ECO:0007669"/>
    <property type="project" value="TreeGrafter"/>
</dbReference>
<dbReference type="Pfam" id="PF00117">
    <property type="entry name" value="GATase"/>
    <property type="match status" value="1"/>
</dbReference>
<comment type="catalytic activity">
    <reaction evidence="4">
        <text>chorismate + L-glutamine = anthranilate + pyruvate + L-glutamate + H(+)</text>
        <dbReference type="Rhea" id="RHEA:21732"/>
        <dbReference type="ChEBI" id="CHEBI:15361"/>
        <dbReference type="ChEBI" id="CHEBI:15378"/>
        <dbReference type="ChEBI" id="CHEBI:16567"/>
        <dbReference type="ChEBI" id="CHEBI:29748"/>
        <dbReference type="ChEBI" id="CHEBI:29985"/>
        <dbReference type="ChEBI" id="CHEBI:58359"/>
        <dbReference type="EC" id="4.1.3.27"/>
    </reaction>
</comment>
<dbReference type="InterPro" id="IPR029062">
    <property type="entry name" value="Class_I_gatase-like"/>
</dbReference>
<accession>A0A6N2QYM5</accession>
<dbReference type="PRINTS" id="PR00096">
    <property type="entry name" value="GATASE"/>
</dbReference>
<sequence>MRVIFLDNRDSFVYNLVDLTAREAAVQVFRNTTPTSTLLKALVPTEAERAAGERPLLILSPGPGHPRGAGNMMEILEVALREGIPTLGICLGFQAMVEACGGVVGPVGATHGRTDRIELTEAGIEDPAFSSIAEAPRPGDDAEHGYISVARYHSLGTRSLPDALVSLAHTRDGIVMAARHRSAPCIGLQFHPESILTPAGPLLLRALLADLTLSTATNSRN</sequence>
<keyword evidence="2" id="KW-0315">Glutamine amidotransferase</keyword>
<evidence type="ECO:0000256" key="4">
    <source>
        <dbReference type="ARBA" id="ARBA00047683"/>
    </source>
</evidence>
<dbReference type="Gene3D" id="3.40.50.880">
    <property type="match status" value="1"/>
</dbReference>
<dbReference type="PROSITE" id="PS51273">
    <property type="entry name" value="GATASE_TYPE_1"/>
    <property type="match status" value="1"/>
</dbReference>
<dbReference type="InterPro" id="IPR006221">
    <property type="entry name" value="TrpG/PapA_dom"/>
</dbReference>
<dbReference type="PANTHER" id="PTHR43418">
    <property type="entry name" value="MULTIFUNCTIONAL TRYPTOPHAN BIOSYNTHESIS PROTEIN-RELATED"/>
    <property type="match status" value="1"/>
</dbReference>
<dbReference type="AlphaFoldDB" id="A0A6N2QYM5"/>
<gene>
    <name evidence="6" type="primary">trpGD_2</name>
    <name evidence="6" type="ORF">AOLFYP35_00099</name>
</gene>
<dbReference type="GO" id="GO:0004048">
    <property type="term" value="F:anthranilate phosphoribosyltransferase activity"/>
    <property type="evidence" value="ECO:0007669"/>
    <property type="project" value="TreeGrafter"/>
</dbReference>
<dbReference type="GO" id="GO:0004049">
    <property type="term" value="F:anthranilate synthase activity"/>
    <property type="evidence" value="ECO:0007669"/>
    <property type="project" value="UniProtKB-EC"/>
</dbReference>
<dbReference type="CDD" id="cd01743">
    <property type="entry name" value="GATase1_Anthranilate_Synthase"/>
    <property type="match status" value="1"/>
</dbReference>
<name>A0A6N2QYM5_9ACTO</name>
<dbReference type="PRINTS" id="PR00097">
    <property type="entry name" value="ANTSNTHASEII"/>
</dbReference>
<evidence type="ECO:0000256" key="3">
    <source>
        <dbReference type="ARBA" id="ARBA00023239"/>
    </source>
</evidence>
<evidence type="ECO:0000256" key="1">
    <source>
        <dbReference type="ARBA" id="ARBA00012266"/>
    </source>
</evidence>
<dbReference type="GO" id="GO:0000162">
    <property type="term" value="P:L-tryptophan biosynthetic process"/>
    <property type="evidence" value="ECO:0007669"/>
    <property type="project" value="TreeGrafter"/>
</dbReference>
<dbReference type="InterPro" id="IPR050472">
    <property type="entry name" value="Anth_synth/Amidotransfase"/>
</dbReference>
<evidence type="ECO:0000256" key="2">
    <source>
        <dbReference type="ARBA" id="ARBA00022962"/>
    </source>
</evidence>